<gene>
    <name evidence="2" type="ORF">PCOR1329_LOCUS56737</name>
</gene>
<dbReference type="Proteomes" id="UP001189429">
    <property type="component" value="Unassembled WGS sequence"/>
</dbReference>
<name>A0ABN9VCB1_9DINO</name>
<accession>A0ABN9VCB1</accession>
<feature type="compositionally biased region" description="Polar residues" evidence="1">
    <location>
        <begin position="487"/>
        <end position="500"/>
    </location>
</feature>
<feature type="region of interest" description="Disordered" evidence="1">
    <location>
        <begin position="434"/>
        <end position="578"/>
    </location>
</feature>
<feature type="compositionally biased region" description="Polar residues" evidence="1">
    <location>
        <begin position="565"/>
        <end position="574"/>
    </location>
</feature>
<evidence type="ECO:0000313" key="2">
    <source>
        <dbReference type="EMBL" id="CAK0870702.1"/>
    </source>
</evidence>
<organism evidence="2 3">
    <name type="scientific">Prorocentrum cordatum</name>
    <dbReference type="NCBI Taxonomy" id="2364126"/>
    <lineage>
        <taxon>Eukaryota</taxon>
        <taxon>Sar</taxon>
        <taxon>Alveolata</taxon>
        <taxon>Dinophyceae</taxon>
        <taxon>Prorocentrales</taxon>
        <taxon>Prorocentraceae</taxon>
        <taxon>Prorocentrum</taxon>
    </lineage>
</organism>
<evidence type="ECO:0000256" key="1">
    <source>
        <dbReference type="SAM" id="MobiDB-lite"/>
    </source>
</evidence>
<feature type="compositionally biased region" description="Low complexity" evidence="1">
    <location>
        <begin position="620"/>
        <end position="631"/>
    </location>
</feature>
<evidence type="ECO:0000313" key="3">
    <source>
        <dbReference type="Proteomes" id="UP001189429"/>
    </source>
</evidence>
<feature type="non-terminal residue" evidence="2">
    <location>
        <position position="1"/>
    </location>
</feature>
<sequence length="694" mass="68725">ARAGSCADQPFWCELVECSVSGTAEFCPCSCLTSTVTRTGTTTSQSMMVTTTGSTACADEAWCQVADCSIATTEQFCPCRCPFTKSTTLSSTSSSLTGTSTTVSSTTATTSITATWTVSTATRATSVTVTSTSMAITSVSSTSSVAAPSASVSGTTLAAPTAASTSAPDSTAGAAGTGWAEPTLVLHGMLALQVSGDPGEFARHPNVLPPLRETIAAKAGSGTLQEDVEVWVTQPSQRLATAPASQRVAAPPQVGSRRASSMEALHVVFNITIAAEAAGAMLARLEAESAESFAAAFSDHLQASDLHFTVAGAGGSMNFWVSAADAAAAERLAGDQKQASAVALAAALGASASAVGCACLIVVRLRGAWRKAVLKDRGGTLVAAFGSPSKQRGTRHGQRAACRPLGAAALSPSAGLAGGDRSLNAVVPVHVPDEAPGAAPLGGPPRGDSLKAPAGGDGRLDADSHPCSLGDGAAPPRGPPCGESPKAPSSQHSSESTGDSSGDAAHEVDSSGGNSDDPCDSHALSRTLGSVQTRRGDSASSSGDSALDGEGGCSRADDPHAGQLQLDQGHSSDSAVAGSDYLGDPPCCVAVPGPAGSGSAADLCGSALSHSVVGGSGRNSSSSSSSSSSDSDSADLGGPTLEPRATARTEEAISTFSVSADVVAKGLEAVTLEIQALRVVVDGFLAPQADLANL</sequence>
<reference evidence="2" key="1">
    <citation type="submission" date="2023-10" db="EMBL/GenBank/DDBJ databases">
        <authorList>
            <person name="Chen Y."/>
            <person name="Shah S."/>
            <person name="Dougan E. K."/>
            <person name="Thang M."/>
            <person name="Chan C."/>
        </authorList>
    </citation>
    <scope>NUCLEOTIDE SEQUENCE [LARGE SCALE GENOMIC DNA]</scope>
</reference>
<feature type="compositionally biased region" description="Low complexity" evidence="1">
    <location>
        <begin position="538"/>
        <end position="548"/>
    </location>
</feature>
<protein>
    <submittedName>
        <fullName evidence="2">Uncharacterized protein</fullName>
    </submittedName>
</protein>
<feature type="region of interest" description="Disordered" evidence="1">
    <location>
        <begin position="613"/>
        <end position="646"/>
    </location>
</feature>
<proteinExistence type="predicted"/>
<keyword evidence="3" id="KW-1185">Reference proteome</keyword>
<comment type="caution">
    <text evidence="2">The sequence shown here is derived from an EMBL/GenBank/DDBJ whole genome shotgun (WGS) entry which is preliminary data.</text>
</comment>
<dbReference type="EMBL" id="CAUYUJ010016988">
    <property type="protein sequence ID" value="CAK0870702.1"/>
    <property type="molecule type" value="Genomic_DNA"/>
</dbReference>